<proteinExistence type="predicted"/>
<dbReference type="AlphaFoldDB" id="A0AAE0AME1"/>
<dbReference type="InterPro" id="IPR007658">
    <property type="entry name" value="DUF594"/>
</dbReference>
<evidence type="ECO:0000313" key="1">
    <source>
        <dbReference type="EMBL" id="KAK3220562.1"/>
    </source>
</evidence>
<gene>
    <name evidence="1" type="ORF">Dsin_014532</name>
</gene>
<comment type="caution">
    <text evidence="1">The sequence shown here is derived from an EMBL/GenBank/DDBJ whole genome shotgun (WGS) entry which is preliminary data.</text>
</comment>
<dbReference type="Pfam" id="PF04578">
    <property type="entry name" value="DUF594"/>
    <property type="match status" value="1"/>
</dbReference>
<dbReference type="PANTHER" id="PTHR31325">
    <property type="entry name" value="OS01G0798800 PROTEIN-RELATED"/>
    <property type="match status" value="1"/>
</dbReference>
<organism evidence="1 2">
    <name type="scientific">Dipteronia sinensis</name>
    <dbReference type="NCBI Taxonomy" id="43782"/>
    <lineage>
        <taxon>Eukaryota</taxon>
        <taxon>Viridiplantae</taxon>
        <taxon>Streptophyta</taxon>
        <taxon>Embryophyta</taxon>
        <taxon>Tracheophyta</taxon>
        <taxon>Spermatophyta</taxon>
        <taxon>Magnoliopsida</taxon>
        <taxon>eudicotyledons</taxon>
        <taxon>Gunneridae</taxon>
        <taxon>Pentapetalae</taxon>
        <taxon>rosids</taxon>
        <taxon>malvids</taxon>
        <taxon>Sapindales</taxon>
        <taxon>Sapindaceae</taxon>
        <taxon>Hippocastanoideae</taxon>
        <taxon>Acereae</taxon>
        <taxon>Dipteronia</taxon>
    </lineage>
</organism>
<evidence type="ECO:0000313" key="2">
    <source>
        <dbReference type="Proteomes" id="UP001281410"/>
    </source>
</evidence>
<protein>
    <submittedName>
        <fullName evidence="1">Uncharacterized protein</fullName>
    </submittedName>
</protein>
<dbReference type="EMBL" id="JANJYJ010000004">
    <property type="protein sequence ID" value="KAK3220562.1"/>
    <property type="molecule type" value="Genomic_DNA"/>
</dbReference>
<dbReference type="Proteomes" id="UP001281410">
    <property type="component" value="Unassembled WGS sequence"/>
</dbReference>
<sequence>MPHHLVGYSVNDPMNAKLLKAVYSAEDATDSFLMSKEIHHIEKSREQDQRKKKKASYPIRFTEKIEKFNDEIRLLKGAENLDIENNNNTRLLRFQNDRQRQNLDMETHVVGLQHQINDLERIGNANWGEMQEYVARKSKSNNRTQQESWERIDNTWMEMVGNAARKSKSNNHTQQLRRGGEFITHVWLLMAYFGLTDHFLIPLYHLL</sequence>
<accession>A0AAE0AME1</accession>
<name>A0AAE0AME1_9ROSI</name>
<reference evidence="1" key="1">
    <citation type="journal article" date="2023" name="Plant J.">
        <title>Genome sequences and population genomics provide insights into the demographic history, inbreeding, and mutation load of two 'living fossil' tree species of Dipteronia.</title>
        <authorList>
            <person name="Feng Y."/>
            <person name="Comes H.P."/>
            <person name="Chen J."/>
            <person name="Zhu S."/>
            <person name="Lu R."/>
            <person name="Zhang X."/>
            <person name="Li P."/>
            <person name="Qiu J."/>
            <person name="Olsen K.M."/>
            <person name="Qiu Y."/>
        </authorList>
    </citation>
    <scope>NUCLEOTIDE SEQUENCE</scope>
    <source>
        <strain evidence="1">NBL</strain>
    </source>
</reference>
<keyword evidence="2" id="KW-1185">Reference proteome</keyword>